<sequence>MSATDINFFFYMREQLKLYHWQTHSFPRHKATDELLSALDATIDTYVETYMGKYGRPKMTGATNVTRVQNMNEKTATRFIHSCIAYLQGPLVKRLKPVDTDLINLRDEMMGELNKILYLFTLK</sequence>
<accession>A0A6C0DCN1</accession>
<dbReference type="Pfam" id="PF19174">
    <property type="entry name" value="DUF5856"/>
    <property type="match status" value="1"/>
</dbReference>
<protein>
    <submittedName>
        <fullName evidence="1">Uncharacterized protein</fullName>
    </submittedName>
</protein>
<dbReference type="AlphaFoldDB" id="A0A6C0DCN1"/>
<proteinExistence type="predicted"/>
<organism evidence="1">
    <name type="scientific">viral metagenome</name>
    <dbReference type="NCBI Taxonomy" id="1070528"/>
    <lineage>
        <taxon>unclassified sequences</taxon>
        <taxon>metagenomes</taxon>
        <taxon>organismal metagenomes</taxon>
    </lineage>
</organism>
<evidence type="ECO:0000313" key="1">
    <source>
        <dbReference type="EMBL" id="QHT14173.1"/>
    </source>
</evidence>
<dbReference type="EMBL" id="MN739580">
    <property type="protein sequence ID" value="QHT14173.1"/>
    <property type="molecule type" value="Genomic_DNA"/>
</dbReference>
<dbReference type="InterPro" id="IPR043876">
    <property type="entry name" value="DUF5856"/>
</dbReference>
<reference evidence="1" key="1">
    <citation type="journal article" date="2020" name="Nature">
        <title>Giant virus diversity and host interactions through global metagenomics.</title>
        <authorList>
            <person name="Schulz F."/>
            <person name="Roux S."/>
            <person name="Paez-Espino D."/>
            <person name="Jungbluth S."/>
            <person name="Walsh D.A."/>
            <person name="Denef V.J."/>
            <person name="McMahon K.D."/>
            <person name="Konstantinidis K.T."/>
            <person name="Eloe-Fadrosh E.A."/>
            <person name="Kyrpides N.C."/>
            <person name="Woyke T."/>
        </authorList>
    </citation>
    <scope>NUCLEOTIDE SEQUENCE</scope>
    <source>
        <strain evidence="1">GVMAG-M-3300023174-137</strain>
    </source>
</reference>
<name>A0A6C0DCN1_9ZZZZ</name>